<proteinExistence type="predicted"/>
<protein>
    <recommendedName>
        <fullName evidence="1">Tc1-like transposase DDE domain-containing protein</fullName>
    </recommendedName>
</protein>
<evidence type="ECO:0000313" key="2">
    <source>
        <dbReference type="EMBL" id="MCS3866139.1"/>
    </source>
</evidence>
<evidence type="ECO:0000259" key="1">
    <source>
        <dbReference type="Pfam" id="PF13358"/>
    </source>
</evidence>
<feature type="domain" description="Tc1-like transposase DDE" evidence="1">
    <location>
        <begin position="5"/>
        <end position="120"/>
    </location>
</feature>
<dbReference type="Proteomes" id="UP001155034">
    <property type="component" value="Unassembled WGS sequence"/>
</dbReference>
<dbReference type="EMBL" id="JANTYZ010000009">
    <property type="protein sequence ID" value="MCS3866139.1"/>
    <property type="molecule type" value="Genomic_DNA"/>
</dbReference>
<gene>
    <name evidence="2" type="ORF">GGP82_002710</name>
</gene>
<dbReference type="InterPro" id="IPR036397">
    <property type="entry name" value="RNaseH_sf"/>
</dbReference>
<dbReference type="GO" id="GO:0003676">
    <property type="term" value="F:nucleic acid binding"/>
    <property type="evidence" value="ECO:0007669"/>
    <property type="project" value="InterPro"/>
</dbReference>
<name>A0A9X2Z0U8_9BACT</name>
<dbReference type="AlphaFoldDB" id="A0A9X2Z0U8"/>
<sequence>MPTTRRRITLSGVKPIRQQRPADQSYYLYGAVEPKTEDRFFSNVSRPSRESLGSDGFQDFLDAFTDRFSESLNVLVLDNGQFHKAKSLTIPDDVQLIFLPPYSPELNPVERLWQDLKDYLGFHLHESLSPLKQRAWEKLQTYTDEAVASLTRYEYLPDAARAWLFIVTGITMSQTIMIQVEMVQVAALSSTSKND</sequence>
<dbReference type="Pfam" id="PF13358">
    <property type="entry name" value="DDE_3"/>
    <property type="match status" value="1"/>
</dbReference>
<reference evidence="2" key="1">
    <citation type="submission" date="2022-08" db="EMBL/GenBank/DDBJ databases">
        <title>Genomic Encyclopedia of Type Strains, Phase V (KMG-V): Genome sequencing to study the core and pangenomes of soil and plant-associated prokaryotes.</title>
        <authorList>
            <person name="Whitman W."/>
        </authorList>
    </citation>
    <scope>NUCLEOTIDE SEQUENCE</scope>
    <source>
        <strain evidence="2">SP2016B</strain>
    </source>
</reference>
<evidence type="ECO:0000313" key="3">
    <source>
        <dbReference type="Proteomes" id="UP001155034"/>
    </source>
</evidence>
<dbReference type="Gene3D" id="3.30.420.10">
    <property type="entry name" value="Ribonuclease H-like superfamily/Ribonuclease H"/>
    <property type="match status" value="1"/>
</dbReference>
<comment type="caution">
    <text evidence="2">The sequence shown here is derived from an EMBL/GenBank/DDBJ whole genome shotgun (WGS) entry which is preliminary data.</text>
</comment>
<organism evidence="2 3">
    <name type="scientific">Salinibacter ruber</name>
    <dbReference type="NCBI Taxonomy" id="146919"/>
    <lineage>
        <taxon>Bacteria</taxon>
        <taxon>Pseudomonadati</taxon>
        <taxon>Rhodothermota</taxon>
        <taxon>Rhodothermia</taxon>
        <taxon>Rhodothermales</taxon>
        <taxon>Salinibacteraceae</taxon>
        <taxon>Salinibacter</taxon>
    </lineage>
</organism>
<dbReference type="InterPro" id="IPR038717">
    <property type="entry name" value="Tc1-like_DDE_dom"/>
</dbReference>
<accession>A0A9X2Z0U8</accession>